<dbReference type="InterPro" id="IPR036734">
    <property type="entry name" value="Neur_chan_lig-bd_sf"/>
</dbReference>
<dbReference type="GO" id="GO:0005230">
    <property type="term" value="F:extracellular ligand-gated monoatomic ion channel activity"/>
    <property type="evidence" value="ECO:0007669"/>
    <property type="project" value="InterPro"/>
</dbReference>
<name>A0A915DM35_9BILA</name>
<feature type="region of interest" description="Disordered" evidence="1">
    <location>
        <begin position="1"/>
        <end position="23"/>
    </location>
</feature>
<evidence type="ECO:0000313" key="4">
    <source>
        <dbReference type="WBParaSite" id="jg21437"/>
    </source>
</evidence>
<reference evidence="4" key="1">
    <citation type="submission" date="2022-11" db="UniProtKB">
        <authorList>
            <consortium name="WormBaseParasite"/>
        </authorList>
    </citation>
    <scope>IDENTIFICATION</scope>
</reference>
<proteinExistence type="predicted"/>
<sequence>MGGVDGGSPWVENTAPPDPSIYQGATTKIPKQKVLYEPPKDIQFVPLTKEFIQMLSDGSYNRYATPNQYNGVPTNVSMSMYIEGISSFSAQTMDYHLDMYFYQEWNDTRLRHNGTGPMLIRDKAVFKNCGIQTSISPMLGMPHSKRSLKTIFGLGLSADEFGMIAGLV</sequence>
<organism evidence="3 4">
    <name type="scientific">Ditylenchus dipsaci</name>
    <dbReference type="NCBI Taxonomy" id="166011"/>
    <lineage>
        <taxon>Eukaryota</taxon>
        <taxon>Metazoa</taxon>
        <taxon>Ecdysozoa</taxon>
        <taxon>Nematoda</taxon>
        <taxon>Chromadorea</taxon>
        <taxon>Rhabditida</taxon>
        <taxon>Tylenchina</taxon>
        <taxon>Tylenchomorpha</taxon>
        <taxon>Sphaerularioidea</taxon>
        <taxon>Anguinidae</taxon>
        <taxon>Anguininae</taxon>
        <taxon>Ditylenchus</taxon>
    </lineage>
</organism>
<keyword evidence="3" id="KW-1185">Reference proteome</keyword>
<protein>
    <submittedName>
        <fullName evidence="4">Neurotransmitter-gated ion-channel ligand-binding domain-containing protein</fullName>
    </submittedName>
</protein>
<evidence type="ECO:0000259" key="2">
    <source>
        <dbReference type="Pfam" id="PF02931"/>
    </source>
</evidence>
<dbReference type="WBParaSite" id="jg21437">
    <property type="protein sequence ID" value="jg21437"/>
    <property type="gene ID" value="jg21437"/>
</dbReference>
<accession>A0A915DM35</accession>
<dbReference type="Pfam" id="PF02931">
    <property type="entry name" value="Neur_chan_LBD"/>
    <property type="match status" value="1"/>
</dbReference>
<dbReference type="Proteomes" id="UP000887574">
    <property type="component" value="Unplaced"/>
</dbReference>
<evidence type="ECO:0000256" key="1">
    <source>
        <dbReference type="SAM" id="MobiDB-lite"/>
    </source>
</evidence>
<evidence type="ECO:0000313" key="3">
    <source>
        <dbReference type="Proteomes" id="UP000887574"/>
    </source>
</evidence>
<dbReference type="GO" id="GO:0016020">
    <property type="term" value="C:membrane"/>
    <property type="evidence" value="ECO:0007669"/>
    <property type="project" value="InterPro"/>
</dbReference>
<dbReference type="SUPFAM" id="SSF63712">
    <property type="entry name" value="Nicotinic receptor ligand binding domain-like"/>
    <property type="match status" value="1"/>
</dbReference>
<dbReference type="InterPro" id="IPR006202">
    <property type="entry name" value="Neur_chan_lig-bd"/>
</dbReference>
<dbReference type="Gene3D" id="2.70.170.10">
    <property type="entry name" value="Neurotransmitter-gated ion-channel ligand-binding domain"/>
    <property type="match status" value="1"/>
</dbReference>
<feature type="domain" description="Neurotransmitter-gated ion-channel ligand-binding" evidence="2">
    <location>
        <begin position="51"/>
        <end position="113"/>
    </location>
</feature>
<dbReference type="AlphaFoldDB" id="A0A915DM35"/>